<dbReference type="Proteomes" id="UP000701853">
    <property type="component" value="Chromosome 3"/>
</dbReference>
<name>A0A8J6DAZ5_9ROSI</name>
<gene>
    <name evidence="2" type="ORF">CXB51_007449</name>
</gene>
<proteinExistence type="predicted"/>
<organism evidence="2 3">
    <name type="scientific">Gossypium anomalum</name>
    <dbReference type="NCBI Taxonomy" id="47600"/>
    <lineage>
        <taxon>Eukaryota</taxon>
        <taxon>Viridiplantae</taxon>
        <taxon>Streptophyta</taxon>
        <taxon>Embryophyta</taxon>
        <taxon>Tracheophyta</taxon>
        <taxon>Spermatophyta</taxon>
        <taxon>Magnoliopsida</taxon>
        <taxon>eudicotyledons</taxon>
        <taxon>Gunneridae</taxon>
        <taxon>Pentapetalae</taxon>
        <taxon>rosids</taxon>
        <taxon>malvids</taxon>
        <taxon>Malvales</taxon>
        <taxon>Malvaceae</taxon>
        <taxon>Malvoideae</taxon>
        <taxon>Gossypium</taxon>
    </lineage>
</organism>
<dbReference type="OrthoDB" id="607613at2759"/>
<dbReference type="AlphaFoldDB" id="A0A8J6DAZ5"/>
<evidence type="ECO:0000313" key="3">
    <source>
        <dbReference type="Proteomes" id="UP000701853"/>
    </source>
</evidence>
<comment type="caution">
    <text evidence="2">The sequence shown here is derived from an EMBL/GenBank/DDBJ whole genome shotgun (WGS) entry which is preliminary data.</text>
</comment>
<evidence type="ECO:0000313" key="2">
    <source>
        <dbReference type="EMBL" id="KAG8497738.1"/>
    </source>
</evidence>
<sequence>MSALVDIWSDELAKLREKGQTLFSTGSTPTTAESGQVVRSLKKSSTESAGAFVSRVTRVKSPVVLCSEGKVGSGFEVIVKTPRNEDNLKRPEPCQTLFSTGSTSTAAESEKKSSTELARAFVNRVTRAKIKSPVVLCSEDSISMLVEYFSP</sequence>
<keyword evidence="3" id="KW-1185">Reference proteome</keyword>
<protein>
    <submittedName>
        <fullName evidence="2">Uncharacterized protein</fullName>
    </submittedName>
</protein>
<feature type="region of interest" description="Disordered" evidence="1">
    <location>
        <begin position="84"/>
        <end position="111"/>
    </location>
</feature>
<dbReference type="EMBL" id="JAHUZN010000003">
    <property type="protein sequence ID" value="KAG8497738.1"/>
    <property type="molecule type" value="Genomic_DNA"/>
</dbReference>
<accession>A0A8J6DAZ5</accession>
<dbReference type="PANTHER" id="PTHR38222">
    <property type="entry name" value="TFIIS N-TERMINAL DOMAIN-CONTAINING PROTEIN"/>
    <property type="match status" value="1"/>
</dbReference>
<evidence type="ECO:0000256" key="1">
    <source>
        <dbReference type="SAM" id="MobiDB-lite"/>
    </source>
</evidence>
<reference evidence="2 3" key="1">
    <citation type="journal article" date="2021" name="bioRxiv">
        <title>The Gossypium anomalum genome as a resource for cotton improvement and evolutionary analysis of hybrid incompatibility.</title>
        <authorList>
            <person name="Grover C.E."/>
            <person name="Yuan D."/>
            <person name="Arick M.A."/>
            <person name="Miller E.R."/>
            <person name="Hu G."/>
            <person name="Peterson D.G."/>
            <person name="Wendel J.F."/>
            <person name="Udall J.A."/>
        </authorList>
    </citation>
    <scope>NUCLEOTIDE SEQUENCE [LARGE SCALE GENOMIC DNA]</scope>
    <source>
        <strain evidence="2">JFW-Udall</strain>
        <tissue evidence="2">Leaf</tissue>
    </source>
</reference>
<dbReference type="PANTHER" id="PTHR38222:SF1">
    <property type="entry name" value="TFIIS N-TERMINAL DOMAIN-CONTAINING PROTEIN"/>
    <property type="match status" value="1"/>
</dbReference>